<reference evidence="7 8" key="1">
    <citation type="submission" date="2024-05" db="EMBL/GenBank/DDBJ databases">
        <authorList>
            <person name="Wallberg A."/>
        </authorList>
    </citation>
    <scope>NUCLEOTIDE SEQUENCE [LARGE SCALE GENOMIC DNA]</scope>
</reference>
<dbReference type="SMART" id="SM00209">
    <property type="entry name" value="TSP1"/>
    <property type="match status" value="3"/>
</dbReference>
<dbReference type="PANTHER" id="PTHR22906">
    <property type="entry name" value="PROPERDIN"/>
    <property type="match status" value="1"/>
</dbReference>
<evidence type="ECO:0000259" key="6">
    <source>
        <dbReference type="Pfam" id="PF23260"/>
    </source>
</evidence>
<dbReference type="Pfam" id="PF23260">
    <property type="entry name" value="TSP1_2"/>
    <property type="match status" value="1"/>
</dbReference>
<evidence type="ECO:0000256" key="2">
    <source>
        <dbReference type="ARBA" id="ARBA00022525"/>
    </source>
</evidence>
<dbReference type="InterPro" id="IPR000884">
    <property type="entry name" value="TSP1_rpt"/>
</dbReference>
<protein>
    <recommendedName>
        <fullName evidence="6">Sema5A/B-like TSP-1 type 1 domain-containing protein</fullName>
    </recommendedName>
</protein>
<keyword evidence="5" id="KW-1015">Disulfide bond</keyword>
<evidence type="ECO:0000256" key="4">
    <source>
        <dbReference type="ARBA" id="ARBA00022737"/>
    </source>
</evidence>
<keyword evidence="2" id="KW-0964">Secreted</keyword>
<keyword evidence="8" id="KW-1185">Reference proteome</keyword>
<evidence type="ECO:0000313" key="7">
    <source>
        <dbReference type="EMBL" id="CAL4092174.1"/>
    </source>
</evidence>
<dbReference type="InterPro" id="IPR057563">
    <property type="entry name" value="Sema5A/B-like_TSP-1"/>
</dbReference>
<dbReference type="Pfam" id="PF00090">
    <property type="entry name" value="TSP_1"/>
    <property type="match status" value="3"/>
</dbReference>
<dbReference type="PROSITE" id="PS50092">
    <property type="entry name" value="TSP1"/>
    <property type="match status" value="3"/>
</dbReference>
<comment type="caution">
    <text evidence="7">The sequence shown here is derived from an EMBL/GenBank/DDBJ whole genome shotgun (WGS) entry which is preliminary data.</text>
</comment>
<feature type="domain" description="Sema5A/B-like TSP-1 type 1" evidence="6">
    <location>
        <begin position="92"/>
        <end position="152"/>
    </location>
</feature>
<dbReference type="PANTHER" id="PTHR22906:SF43">
    <property type="entry name" value="PROPERDIN"/>
    <property type="match status" value="1"/>
</dbReference>
<dbReference type="Proteomes" id="UP001497623">
    <property type="component" value="Unassembled WGS sequence"/>
</dbReference>
<keyword evidence="3" id="KW-0732">Signal</keyword>
<name>A0AAV2QPZ3_MEGNR</name>
<evidence type="ECO:0000256" key="1">
    <source>
        <dbReference type="ARBA" id="ARBA00004613"/>
    </source>
</evidence>
<gene>
    <name evidence="7" type="ORF">MNOR_LOCUS14534</name>
</gene>
<proteinExistence type="predicted"/>
<dbReference type="FunFam" id="2.20.100.10:FF:000001">
    <property type="entry name" value="semaphorin-5A isoform X1"/>
    <property type="match status" value="2"/>
</dbReference>
<dbReference type="Gene3D" id="2.20.100.10">
    <property type="entry name" value="Thrombospondin type-1 (TSP1) repeat"/>
    <property type="match status" value="3"/>
</dbReference>
<dbReference type="EMBL" id="CAXKWB010008739">
    <property type="protein sequence ID" value="CAL4092174.1"/>
    <property type="molecule type" value="Genomic_DNA"/>
</dbReference>
<dbReference type="InterPro" id="IPR052065">
    <property type="entry name" value="Compl_asym_regulator"/>
</dbReference>
<dbReference type="SUPFAM" id="SSF82895">
    <property type="entry name" value="TSP-1 type 1 repeat"/>
    <property type="match status" value="3"/>
</dbReference>
<dbReference type="PRINTS" id="PR01705">
    <property type="entry name" value="TSP1REPEAT"/>
</dbReference>
<feature type="non-terminal residue" evidence="7">
    <location>
        <position position="265"/>
    </location>
</feature>
<dbReference type="InterPro" id="IPR036383">
    <property type="entry name" value="TSP1_rpt_sf"/>
</dbReference>
<dbReference type="AlphaFoldDB" id="A0AAV2QPZ3"/>
<comment type="subcellular location">
    <subcellularLocation>
        <location evidence="1">Secreted</location>
    </subcellularLocation>
</comment>
<evidence type="ECO:0000313" key="8">
    <source>
        <dbReference type="Proteomes" id="UP001497623"/>
    </source>
</evidence>
<evidence type="ECO:0000256" key="5">
    <source>
        <dbReference type="ARBA" id="ARBA00023157"/>
    </source>
</evidence>
<keyword evidence="4" id="KW-0677">Repeat</keyword>
<feature type="non-terminal residue" evidence="7">
    <location>
        <position position="1"/>
    </location>
</feature>
<organism evidence="7 8">
    <name type="scientific">Meganyctiphanes norvegica</name>
    <name type="common">Northern krill</name>
    <name type="synonym">Thysanopoda norvegica</name>
    <dbReference type="NCBI Taxonomy" id="48144"/>
    <lineage>
        <taxon>Eukaryota</taxon>
        <taxon>Metazoa</taxon>
        <taxon>Ecdysozoa</taxon>
        <taxon>Arthropoda</taxon>
        <taxon>Crustacea</taxon>
        <taxon>Multicrustacea</taxon>
        <taxon>Malacostraca</taxon>
        <taxon>Eumalacostraca</taxon>
        <taxon>Eucarida</taxon>
        <taxon>Euphausiacea</taxon>
        <taxon>Euphausiidae</taxon>
        <taxon>Meganyctiphanes</taxon>
    </lineage>
</organism>
<sequence length="265" mass="29864">RTCTNPEPKNGGRVCVGQERTEIYCHQLPPCSALPVDGGWSQWGYWSECSDKCGLGMQRRQRFCTNPTPKKGGAQCVGCDEDIKTCNGLDCPETRKMSPWTQWLTLDSSDRNSVLQRRFQLECIARGKYSHLQTGNLQQEDRLCTYDGRCTEFAHINPSDSSGWSEWSDWSSCDEMCGGGQQFRRRTCTQQKCYGDSSQQKLCNEHPCRGVWACWSEWSSCSVSCGSGVQQRTRHCGSSQNPFIDANDCIGSHSDQQPCYVEHCS</sequence>
<accession>A0AAV2QPZ3</accession>
<evidence type="ECO:0000256" key="3">
    <source>
        <dbReference type="ARBA" id="ARBA00022729"/>
    </source>
</evidence>